<dbReference type="PANTHER" id="PTHR23502:SF5">
    <property type="entry name" value="QUINIDINE RESISTANCE PROTEIN 3"/>
    <property type="match status" value="1"/>
</dbReference>
<name>A0A9N9DER3_9GLOM</name>
<gene>
    <name evidence="7" type="ORF">FCALED_LOCUS10329</name>
</gene>
<comment type="caution">
    <text evidence="7">The sequence shown here is derived from an EMBL/GenBank/DDBJ whole genome shotgun (WGS) entry which is preliminary data.</text>
</comment>
<dbReference type="EMBL" id="CAJVPQ010003739">
    <property type="protein sequence ID" value="CAG8636261.1"/>
    <property type="molecule type" value="Genomic_DNA"/>
</dbReference>
<accession>A0A9N9DER3</accession>
<dbReference type="OrthoDB" id="440553at2759"/>
<keyword evidence="4 5" id="KW-0472">Membrane</keyword>
<feature type="domain" description="Major facilitator superfamily (MFS) profile" evidence="6">
    <location>
        <begin position="68"/>
        <end position="480"/>
    </location>
</feature>
<evidence type="ECO:0000313" key="8">
    <source>
        <dbReference type="Proteomes" id="UP000789570"/>
    </source>
</evidence>
<dbReference type="GO" id="GO:0022857">
    <property type="term" value="F:transmembrane transporter activity"/>
    <property type="evidence" value="ECO:0007669"/>
    <property type="project" value="InterPro"/>
</dbReference>
<protein>
    <submittedName>
        <fullName evidence="7">14327_t:CDS:1</fullName>
    </submittedName>
</protein>
<dbReference type="InterPro" id="IPR020846">
    <property type="entry name" value="MFS_dom"/>
</dbReference>
<dbReference type="InterPro" id="IPR036259">
    <property type="entry name" value="MFS_trans_sf"/>
</dbReference>
<organism evidence="7 8">
    <name type="scientific">Funneliformis caledonium</name>
    <dbReference type="NCBI Taxonomy" id="1117310"/>
    <lineage>
        <taxon>Eukaryota</taxon>
        <taxon>Fungi</taxon>
        <taxon>Fungi incertae sedis</taxon>
        <taxon>Mucoromycota</taxon>
        <taxon>Glomeromycotina</taxon>
        <taxon>Glomeromycetes</taxon>
        <taxon>Glomerales</taxon>
        <taxon>Glomeraceae</taxon>
        <taxon>Funneliformis</taxon>
    </lineage>
</organism>
<feature type="transmembrane region" description="Helical" evidence="5">
    <location>
        <begin position="288"/>
        <end position="309"/>
    </location>
</feature>
<feature type="transmembrane region" description="Helical" evidence="5">
    <location>
        <begin position="428"/>
        <end position="448"/>
    </location>
</feature>
<proteinExistence type="predicted"/>
<sequence length="496" mass="55769">MEIKPKRQSTSLEIENEIEETTCGDTKLSLKWRKFFPESRKFNKETLTESTLPPHDPKNWPKGKKSLILCIVSLASMISPMSSTIYYPAVIAIRDYFKTTEFIVNVSISVFIFFTGTAPLFVGSFSDTYGNRRHVYLVALLLYTIPSVICALVKNIWVLITMRAIQACGSSATQCLGAGVISDIYIPTERGWAYGILYLGFYIGDLGGPIIGGLLAERLGFTWIFWFQAIIGCILLPLIFFFLPETYRHDHATPQPTAPSQPIRRNVKKFNILTPIKLLALPNVSLKIIYMSTIWAFMYVQNVIIPIIFYESYHLSYSFIGLTFLAPGIGYLIGSVIGGRYSDYVLTKYEVGHDGYSYPEVRLNSIWFGCVLIPISFGAFGWSLEYKAHLIFPIISMFLGGFGSLFVSNSTITYLVDSYPELSASAIALSEFVPCIMATIYITITVPLQNAIGVGWLFTILSFINLISISLIVLVYVKGKGWREKQQLRSLYVLNQ</sequence>
<dbReference type="Pfam" id="PF07690">
    <property type="entry name" value="MFS_1"/>
    <property type="match status" value="1"/>
</dbReference>
<feature type="transmembrane region" description="Helical" evidence="5">
    <location>
        <begin position="192"/>
        <end position="211"/>
    </location>
</feature>
<dbReference type="AlphaFoldDB" id="A0A9N9DER3"/>
<feature type="transmembrane region" description="Helical" evidence="5">
    <location>
        <begin position="366"/>
        <end position="384"/>
    </location>
</feature>
<keyword evidence="8" id="KW-1185">Reference proteome</keyword>
<dbReference type="CDD" id="cd17323">
    <property type="entry name" value="MFS_Tpo1_MDR_like"/>
    <property type="match status" value="1"/>
</dbReference>
<evidence type="ECO:0000256" key="1">
    <source>
        <dbReference type="ARBA" id="ARBA00004141"/>
    </source>
</evidence>
<dbReference type="GO" id="GO:0005886">
    <property type="term" value="C:plasma membrane"/>
    <property type="evidence" value="ECO:0007669"/>
    <property type="project" value="TreeGrafter"/>
</dbReference>
<comment type="subcellular location">
    <subcellularLocation>
        <location evidence="1">Membrane</location>
        <topology evidence="1">Multi-pass membrane protein</topology>
    </subcellularLocation>
</comment>
<feature type="transmembrane region" description="Helical" evidence="5">
    <location>
        <begin position="135"/>
        <end position="158"/>
    </location>
</feature>
<dbReference type="SUPFAM" id="SSF103473">
    <property type="entry name" value="MFS general substrate transporter"/>
    <property type="match status" value="1"/>
</dbReference>
<keyword evidence="3 5" id="KW-1133">Transmembrane helix</keyword>
<evidence type="ECO:0000313" key="7">
    <source>
        <dbReference type="EMBL" id="CAG8636261.1"/>
    </source>
</evidence>
<dbReference type="Gene3D" id="1.20.1720.10">
    <property type="entry name" value="Multidrug resistance protein D"/>
    <property type="match status" value="1"/>
</dbReference>
<evidence type="ECO:0000256" key="2">
    <source>
        <dbReference type="ARBA" id="ARBA00022692"/>
    </source>
</evidence>
<feature type="transmembrane region" description="Helical" evidence="5">
    <location>
        <begin position="454"/>
        <end position="477"/>
    </location>
</feature>
<feature type="transmembrane region" description="Helical" evidence="5">
    <location>
        <begin position="102"/>
        <end position="123"/>
    </location>
</feature>
<evidence type="ECO:0000259" key="6">
    <source>
        <dbReference type="PROSITE" id="PS50850"/>
    </source>
</evidence>
<dbReference type="Proteomes" id="UP000789570">
    <property type="component" value="Unassembled WGS sequence"/>
</dbReference>
<dbReference type="InterPro" id="IPR011701">
    <property type="entry name" value="MFS"/>
</dbReference>
<feature type="transmembrane region" description="Helical" evidence="5">
    <location>
        <begin position="315"/>
        <end position="338"/>
    </location>
</feature>
<evidence type="ECO:0000256" key="5">
    <source>
        <dbReference type="SAM" id="Phobius"/>
    </source>
</evidence>
<feature type="transmembrane region" description="Helical" evidence="5">
    <location>
        <begin position="390"/>
        <end position="416"/>
    </location>
</feature>
<dbReference type="PROSITE" id="PS50850">
    <property type="entry name" value="MFS"/>
    <property type="match status" value="1"/>
</dbReference>
<reference evidence="7" key="1">
    <citation type="submission" date="2021-06" db="EMBL/GenBank/DDBJ databases">
        <authorList>
            <person name="Kallberg Y."/>
            <person name="Tangrot J."/>
            <person name="Rosling A."/>
        </authorList>
    </citation>
    <scope>NUCLEOTIDE SEQUENCE</scope>
    <source>
        <strain evidence="7">UK204</strain>
    </source>
</reference>
<keyword evidence="2 5" id="KW-0812">Transmembrane</keyword>
<evidence type="ECO:0000256" key="3">
    <source>
        <dbReference type="ARBA" id="ARBA00022989"/>
    </source>
</evidence>
<dbReference type="PRINTS" id="PR01036">
    <property type="entry name" value="TCRTETB"/>
</dbReference>
<dbReference type="PANTHER" id="PTHR23502">
    <property type="entry name" value="MAJOR FACILITATOR SUPERFAMILY"/>
    <property type="match status" value="1"/>
</dbReference>
<feature type="transmembrane region" description="Helical" evidence="5">
    <location>
        <begin position="223"/>
        <end position="243"/>
    </location>
</feature>
<evidence type="ECO:0000256" key="4">
    <source>
        <dbReference type="ARBA" id="ARBA00023136"/>
    </source>
</evidence>